<reference evidence="1 2" key="1">
    <citation type="submission" date="2018-10" db="EMBL/GenBank/DDBJ databases">
        <title>Genomic Encyclopedia of Archaeal and Bacterial Type Strains, Phase II (KMG-II): from individual species to whole genera.</title>
        <authorList>
            <person name="Goeker M."/>
        </authorList>
    </citation>
    <scope>NUCLEOTIDE SEQUENCE [LARGE SCALE GENOMIC DNA]</scope>
    <source>
        <strain evidence="1 2">DSM 18602</strain>
    </source>
</reference>
<gene>
    <name evidence="1" type="ORF">BDD43_1553</name>
</gene>
<dbReference type="EMBL" id="RBKU01000001">
    <property type="protein sequence ID" value="RKR81407.1"/>
    <property type="molecule type" value="Genomic_DNA"/>
</dbReference>
<keyword evidence="2" id="KW-1185">Reference proteome</keyword>
<comment type="caution">
    <text evidence="1">The sequence shown here is derived from an EMBL/GenBank/DDBJ whole genome shotgun (WGS) entry which is preliminary data.</text>
</comment>
<dbReference type="SUPFAM" id="SSF53335">
    <property type="entry name" value="S-adenosyl-L-methionine-dependent methyltransferases"/>
    <property type="match status" value="1"/>
</dbReference>
<dbReference type="GO" id="GO:0008168">
    <property type="term" value="F:methyltransferase activity"/>
    <property type="evidence" value="ECO:0007669"/>
    <property type="project" value="UniProtKB-KW"/>
</dbReference>
<dbReference type="Proteomes" id="UP000268007">
    <property type="component" value="Unassembled WGS sequence"/>
</dbReference>
<dbReference type="AlphaFoldDB" id="A0A495IXH7"/>
<keyword evidence="1" id="KW-0489">Methyltransferase</keyword>
<dbReference type="OrthoDB" id="5464618at2"/>
<evidence type="ECO:0000313" key="1">
    <source>
        <dbReference type="EMBL" id="RKR81407.1"/>
    </source>
</evidence>
<proteinExistence type="predicted"/>
<sequence>MIFSFVKDYVRHRLATRNSQVINSPFVYKLLNNVIYNFDPCPVYTDIENNKRKLLPNNRRRGNRPKADQLLYRLACHFNPKRVIEIGTGMGISKQYLSRAVPNAAINSFEQNGAFKHIASKINTVDFAFINYYNPAELFNCFEMLLPRFNNDSVLVICNIYGSPQAKQNFQSIKLHPRVTATVDLFWLQLVFFSDELAKEHYKLKF</sequence>
<dbReference type="GO" id="GO:0032259">
    <property type="term" value="P:methylation"/>
    <property type="evidence" value="ECO:0007669"/>
    <property type="project" value="UniProtKB-KW"/>
</dbReference>
<protein>
    <submittedName>
        <fullName evidence="1">Putative O-methyltransferase YrrM</fullName>
    </submittedName>
</protein>
<dbReference type="Gene3D" id="3.40.50.150">
    <property type="entry name" value="Vaccinia Virus protein VP39"/>
    <property type="match status" value="1"/>
</dbReference>
<evidence type="ECO:0000313" key="2">
    <source>
        <dbReference type="Proteomes" id="UP000268007"/>
    </source>
</evidence>
<accession>A0A495IXH7</accession>
<keyword evidence="1" id="KW-0808">Transferase</keyword>
<name>A0A495IXH7_9SPHI</name>
<dbReference type="RefSeq" id="WP_121197112.1">
    <property type="nucleotide sequence ID" value="NZ_RBKU01000001.1"/>
</dbReference>
<organism evidence="1 2">
    <name type="scientific">Mucilaginibacter gracilis</name>
    <dbReference type="NCBI Taxonomy" id="423350"/>
    <lineage>
        <taxon>Bacteria</taxon>
        <taxon>Pseudomonadati</taxon>
        <taxon>Bacteroidota</taxon>
        <taxon>Sphingobacteriia</taxon>
        <taxon>Sphingobacteriales</taxon>
        <taxon>Sphingobacteriaceae</taxon>
        <taxon>Mucilaginibacter</taxon>
    </lineage>
</organism>
<dbReference type="InterPro" id="IPR029063">
    <property type="entry name" value="SAM-dependent_MTases_sf"/>
</dbReference>